<dbReference type="Proteomes" id="UP000193090">
    <property type="component" value="Unassembled WGS sequence"/>
</dbReference>
<sequence>MITTREWRLVARPVGQPRPGDFELATTTLPELAEGQVLVANDWLSVDPYMRGRMDEGDSYLPAFELGAPMSGSAVGTVLASRSDGLPVGATVLHQAGWREHAVLGAAEAQPVDVRRSPAPAYLGVLGATGLTAYVGMTRIAKVRPGDAVFVSGAAGAVGSVAGQIARHLGATRVIGAAGGPQKTALVTSEFGFDAAIDYRAGDLTGQLAAAAPDGIDVYFDNVGGEHLQAALNVLNDFGRVALCGAISGYNAADPPPGPNNLMSAVEKRILLHGFIVGDHFDLIGEWVRTGGRWLAEGTLRVRETVVDGIDNALDAFLGMMRGTNVGKMVVRLDSAAADTERTARVG</sequence>
<dbReference type="Gene3D" id="3.90.180.10">
    <property type="entry name" value="Medium-chain alcohol dehydrogenases, catalytic domain"/>
    <property type="match status" value="1"/>
</dbReference>
<dbReference type="InterPro" id="IPR036291">
    <property type="entry name" value="NAD(P)-bd_dom_sf"/>
</dbReference>
<gene>
    <name evidence="3" type="ORF">AWC30_12800</name>
</gene>
<dbReference type="InterPro" id="IPR020843">
    <property type="entry name" value="ER"/>
</dbReference>
<dbReference type="InterPro" id="IPR041694">
    <property type="entry name" value="ADH_N_2"/>
</dbReference>
<dbReference type="Gene3D" id="3.40.50.720">
    <property type="entry name" value="NAD(P)-binding Rossmann-like Domain"/>
    <property type="match status" value="1"/>
</dbReference>
<dbReference type="PANTHER" id="PTHR43205:SF7">
    <property type="entry name" value="PROSTAGLANDIN REDUCTASE 1"/>
    <property type="match status" value="1"/>
</dbReference>
<protein>
    <submittedName>
        <fullName evidence="3">NADP-dependent oxidoreductase</fullName>
    </submittedName>
</protein>
<proteinExistence type="predicted"/>
<dbReference type="AlphaFoldDB" id="A0A1X2EHD0"/>
<dbReference type="InterPro" id="IPR045010">
    <property type="entry name" value="MDR_fam"/>
</dbReference>
<dbReference type="STRING" id="1798.AWC30_12800"/>
<dbReference type="Pfam" id="PF16884">
    <property type="entry name" value="ADH_N_2"/>
    <property type="match status" value="1"/>
</dbReference>
<dbReference type="SUPFAM" id="SSF51735">
    <property type="entry name" value="NAD(P)-binding Rossmann-fold domains"/>
    <property type="match status" value="1"/>
</dbReference>
<dbReference type="SUPFAM" id="SSF50129">
    <property type="entry name" value="GroES-like"/>
    <property type="match status" value="2"/>
</dbReference>
<comment type="caution">
    <text evidence="3">The sequence shown here is derived from an EMBL/GenBank/DDBJ whole genome shotgun (WGS) entry which is preliminary data.</text>
</comment>
<dbReference type="PANTHER" id="PTHR43205">
    <property type="entry name" value="PROSTAGLANDIN REDUCTASE"/>
    <property type="match status" value="1"/>
</dbReference>
<feature type="domain" description="Enoyl reductase (ER)" evidence="2">
    <location>
        <begin position="20"/>
        <end position="331"/>
    </location>
</feature>
<dbReference type="GO" id="GO:0016628">
    <property type="term" value="F:oxidoreductase activity, acting on the CH-CH group of donors, NAD or NADP as acceptor"/>
    <property type="evidence" value="ECO:0007669"/>
    <property type="project" value="InterPro"/>
</dbReference>
<keyword evidence="1" id="KW-0560">Oxidoreductase</keyword>
<dbReference type="FunFam" id="3.40.50.720:FF:000121">
    <property type="entry name" value="Prostaglandin reductase 2"/>
    <property type="match status" value="1"/>
</dbReference>
<evidence type="ECO:0000259" key="2">
    <source>
        <dbReference type="SMART" id="SM00829"/>
    </source>
</evidence>
<dbReference type="RefSeq" id="WP_085110648.1">
    <property type="nucleotide sequence ID" value="NZ_JACKSN010000042.1"/>
</dbReference>
<dbReference type="EMBL" id="LQPZ01000033">
    <property type="protein sequence ID" value="ORX02156.1"/>
    <property type="molecule type" value="Genomic_DNA"/>
</dbReference>
<dbReference type="OrthoDB" id="9805663at2"/>
<dbReference type="CDD" id="cd05288">
    <property type="entry name" value="PGDH"/>
    <property type="match status" value="1"/>
</dbReference>
<accession>A0A1X2EHD0</accession>
<dbReference type="InterPro" id="IPR013149">
    <property type="entry name" value="ADH-like_C"/>
</dbReference>
<evidence type="ECO:0000313" key="4">
    <source>
        <dbReference type="Proteomes" id="UP000193090"/>
    </source>
</evidence>
<keyword evidence="4" id="KW-1185">Reference proteome</keyword>
<organism evidence="3 4">
    <name type="scientific">Mycolicibacillus trivialis</name>
    <dbReference type="NCBI Taxonomy" id="1798"/>
    <lineage>
        <taxon>Bacteria</taxon>
        <taxon>Bacillati</taxon>
        <taxon>Actinomycetota</taxon>
        <taxon>Actinomycetes</taxon>
        <taxon>Mycobacteriales</taxon>
        <taxon>Mycobacteriaceae</taxon>
        <taxon>Mycolicibacillus</taxon>
    </lineage>
</organism>
<evidence type="ECO:0000256" key="1">
    <source>
        <dbReference type="ARBA" id="ARBA00023002"/>
    </source>
</evidence>
<dbReference type="Pfam" id="PF00107">
    <property type="entry name" value="ADH_zinc_N"/>
    <property type="match status" value="1"/>
</dbReference>
<dbReference type="SMART" id="SM00829">
    <property type="entry name" value="PKS_ER"/>
    <property type="match status" value="1"/>
</dbReference>
<evidence type="ECO:0000313" key="3">
    <source>
        <dbReference type="EMBL" id="ORX02156.1"/>
    </source>
</evidence>
<name>A0A1X2EHD0_9MYCO</name>
<reference evidence="3 4" key="1">
    <citation type="submission" date="2016-01" db="EMBL/GenBank/DDBJ databases">
        <title>The new phylogeny of the genus Mycobacterium.</title>
        <authorList>
            <person name="Tarcisio F."/>
            <person name="Conor M."/>
            <person name="Antonella G."/>
            <person name="Elisabetta G."/>
            <person name="Giulia F.S."/>
            <person name="Sara T."/>
            <person name="Anna F."/>
            <person name="Clotilde B."/>
            <person name="Roberto B."/>
            <person name="Veronica D.S."/>
            <person name="Fabio R."/>
            <person name="Monica P."/>
            <person name="Olivier J."/>
            <person name="Enrico T."/>
            <person name="Nicola S."/>
        </authorList>
    </citation>
    <scope>NUCLEOTIDE SEQUENCE [LARGE SCALE GENOMIC DNA]</scope>
    <source>
        <strain evidence="3 4">DSM 44153</strain>
    </source>
</reference>
<dbReference type="InterPro" id="IPR011032">
    <property type="entry name" value="GroES-like_sf"/>
</dbReference>